<sequence length="97" mass="10693">MKNKLTLDTHSAVWWVSTLSLVGVLVQQVGHLFGWEITGEELNQAMGIVNTVLTIAGSLGLVYDTSKDKTNDLNTVQSDLTEVKTPTYSKSTNLRRN</sequence>
<feature type="transmembrane region" description="Helical" evidence="1">
    <location>
        <begin position="45"/>
        <end position="63"/>
    </location>
</feature>
<dbReference type="Proteomes" id="UP000051515">
    <property type="component" value="Unassembled WGS sequence"/>
</dbReference>
<keyword evidence="1" id="KW-1133">Transmembrane helix</keyword>
<dbReference type="AlphaFoldDB" id="A0A0R1KJS4"/>
<dbReference type="RefSeq" id="WP_056952951.1">
    <property type="nucleotide sequence ID" value="NZ_AZDY01000037.1"/>
</dbReference>
<evidence type="ECO:0000256" key="1">
    <source>
        <dbReference type="SAM" id="Phobius"/>
    </source>
</evidence>
<reference evidence="2 3" key="1">
    <citation type="journal article" date="2015" name="Genome Announc.">
        <title>Expanding the biotechnology potential of lactobacilli through comparative genomics of 213 strains and associated genera.</title>
        <authorList>
            <person name="Sun Z."/>
            <person name="Harris H.M."/>
            <person name="McCann A."/>
            <person name="Guo C."/>
            <person name="Argimon S."/>
            <person name="Zhang W."/>
            <person name="Yang X."/>
            <person name="Jeffery I.B."/>
            <person name="Cooney J.C."/>
            <person name="Kagawa T.F."/>
            <person name="Liu W."/>
            <person name="Song Y."/>
            <person name="Salvetti E."/>
            <person name="Wrobel A."/>
            <person name="Rasinkangas P."/>
            <person name="Parkhill J."/>
            <person name="Rea M.C."/>
            <person name="O'Sullivan O."/>
            <person name="Ritari J."/>
            <person name="Douillard F.P."/>
            <person name="Paul Ross R."/>
            <person name="Yang R."/>
            <person name="Briner A.E."/>
            <person name="Felis G.E."/>
            <person name="de Vos W.M."/>
            <person name="Barrangou R."/>
            <person name="Klaenhammer T.R."/>
            <person name="Caufield P.W."/>
            <person name="Cui Y."/>
            <person name="Zhang H."/>
            <person name="O'Toole P.W."/>
        </authorList>
    </citation>
    <scope>NUCLEOTIDE SEQUENCE [LARGE SCALE GENOMIC DNA]</scope>
    <source>
        <strain evidence="2 3">DSM 19674</strain>
    </source>
</reference>
<protein>
    <recommendedName>
        <fullName evidence="4">Holin</fullName>
    </recommendedName>
</protein>
<name>A0A0R1KJS4_9LACO</name>
<dbReference type="OrthoDB" id="2322822at2"/>
<keyword evidence="1" id="KW-0472">Membrane</keyword>
<proteinExistence type="predicted"/>
<keyword evidence="1" id="KW-0812">Transmembrane</keyword>
<keyword evidence="3" id="KW-1185">Reference proteome</keyword>
<dbReference type="Pfam" id="PF04531">
    <property type="entry name" value="Phage_holin_1"/>
    <property type="match status" value="1"/>
</dbReference>
<dbReference type="PATRIC" id="fig|1423788.3.peg.2293"/>
<evidence type="ECO:0000313" key="3">
    <source>
        <dbReference type="Proteomes" id="UP000051515"/>
    </source>
</evidence>
<comment type="caution">
    <text evidence="2">The sequence shown here is derived from an EMBL/GenBank/DDBJ whole genome shotgun (WGS) entry which is preliminary data.</text>
</comment>
<dbReference type="InterPro" id="IPR006485">
    <property type="entry name" value="Phage-like_holin"/>
</dbReference>
<feature type="transmembrane region" description="Helical" evidence="1">
    <location>
        <begin position="12"/>
        <end position="33"/>
    </location>
</feature>
<evidence type="ECO:0000313" key="2">
    <source>
        <dbReference type="EMBL" id="KRK83408.1"/>
    </source>
</evidence>
<gene>
    <name evidence="2" type="ORF">FC78_GL002223</name>
</gene>
<evidence type="ECO:0008006" key="4">
    <source>
        <dbReference type="Google" id="ProtNLM"/>
    </source>
</evidence>
<dbReference type="STRING" id="1423788.FC78_GL002223"/>
<accession>A0A0R1KJS4</accession>
<organism evidence="2 3">
    <name type="scientific">Companilactobacillus bobalius DSM 19674</name>
    <dbReference type="NCBI Taxonomy" id="1423788"/>
    <lineage>
        <taxon>Bacteria</taxon>
        <taxon>Bacillati</taxon>
        <taxon>Bacillota</taxon>
        <taxon>Bacilli</taxon>
        <taxon>Lactobacillales</taxon>
        <taxon>Lactobacillaceae</taxon>
        <taxon>Companilactobacillus</taxon>
        <taxon>Companilactobacillus bobalius</taxon>
    </lineage>
</organism>
<dbReference type="EMBL" id="AZDY01000037">
    <property type="protein sequence ID" value="KRK83408.1"/>
    <property type="molecule type" value="Genomic_DNA"/>
</dbReference>